<protein>
    <submittedName>
        <fullName evidence="2">Uncharacterized protein</fullName>
    </submittedName>
</protein>
<name>A0A3E0TRC4_9GAMM</name>
<accession>A0A3E0TRC4</accession>
<dbReference type="AlphaFoldDB" id="A0A3E0TRC4"/>
<sequence>MLSRNERNQFRLGIPGVMFLGYAPGFIKGVVEQDLAIPRRGGYEYWNHIYGFPAILISSACLILCFFALLAVYRKSRSLVGWEAKLGINLSFAMYLIGCALQFTGDAIFPLFICIGVSLVFIGVLMS</sequence>
<feature type="transmembrane region" description="Helical" evidence="1">
    <location>
        <begin position="86"/>
        <end position="103"/>
    </location>
</feature>
<comment type="caution">
    <text evidence="2">The sequence shown here is derived from an EMBL/GenBank/DDBJ whole genome shotgun (WGS) entry which is preliminary data.</text>
</comment>
<evidence type="ECO:0000256" key="1">
    <source>
        <dbReference type="SAM" id="Phobius"/>
    </source>
</evidence>
<proteinExistence type="predicted"/>
<dbReference type="RefSeq" id="WP_116008157.1">
    <property type="nucleotide sequence ID" value="NZ_QUOU01000001.1"/>
</dbReference>
<feature type="transmembrane region" description="Helical" evidence="1">
    <location>
        <begin position="51"/>
        <end position="74"/>
    </location>
</feature>
<feature type="transmembrane region" description="Helical" evidence="1">
    <location>
        <begin position="109"/>
        <end position="126"/>
    </location>
</feature>
<gene>
    <name evidence="2" type="ORF">DXX93_11145</name>
</gene>
<feature type="transmembrane region" description="Helical" evidence="1">
    <location>
        <begin position="12"/>
        <end position="31"/>
    </location>
</feature>
<organism evidence="2 3">
    <name type="scientific">Thalassotalea euphylliae</name>
    <dbReference type="NCBI Taxonomy" id="1655234"/>
    <lineage>
        <taxon>Bacteria</taxon>
        <taxon>Pseudomonadati</taxon>
        <taxon>Pseudomonadota</taxon>
        <taxon>Gammaproteobacteria</taxon>
        <taxon>Alteromonadales</taxon>
        <taxon>Colwelliaceae</taxon>
        <taxon>Thalassotalea</taxon>
    </lineage>
</organism>
<evidence type="ECO:0000313" key="2">
    <source>
        <dbReference type="EMBL" id="REL27064.1"/>
    </source>
</evidence>
<keyword evidence="1" id="KW-0472">Membrane</keyword>
<reference evidence="2 3" key="1">
    <citation type="submission" date="2018-08" db="EMBL/GenBank/DDBJ databases">
        <title>Thalassotalea euphylliae genome.</title>
        <authorList>
            <person name="Summers S."/>
            <person name="Rice S.A."/>
            <person name="Freckelton M.L."/>
            <person name="Nedved B.T."/>
            <person name="Hadfield M.G."/>
        </authorList>
    </citation>
    <scope>NUCLEOTIDE SEQUENCE [LARGE SCALE GENOMIC DNA]</scope>
    <source>
        <strain evidence="2 3">H1</strain>
    </source>
</reference>
<dbReference type="EMBL" id="QUOU01000001">
    <property type="protein sequence ID" value="REL27064.1"/>
    <property type="molecule type" value="Genomic_DNA"/>
</dbReference>
<keyword evidence="1" id="KW-0812">Transmembrane</keyword>
<dbReference type="Proteomes" id="UP000256478">
    <property type="component" value="Unassembled WGS sequence"/>
</dbReference>
<keyword evidence="1" id="KW-1133">Transmembrane helix</keyword>
<evidence type="ECO:0000313" key="3">
    <source>
        <dbReference type="Proteomes" id="UP000256478"/>
    </source>
</evidence>